<organism evidence="1 2">
    <name type="scientific">Croceitalea dokdonensis DOKDO 023</name>
    <dbReference type="NCBI Taxonomy" id="1300341"/>
    <lineage>
        <taxon>Bacteria</taxon>
        <taxon>Pseudomonadati</taxon>
        <taxon>Bacteroidota</taxon>
        <taxon>Flavobacteriia</taxon>
        <taxon>Flavobacteriales</taxon>
        <taxon>Flavobacteriaceae</taxon>
        <taxon>Croceitalea</taxon>
    </lineage>
</organism>
<dbReference type="Proteomes" id="UP000050280">
    <property type="component" value="Unassembled WGS sequence"/>
</dbReference>
<gene>
    <name evidence="1" type="ORF">I595_1770</name>
</gene>
<accession>A0A0P7AZT5</accession>
<protein>
    <submittedName>
        <fullName evidence="1">Uncharacterized protein</fullName>
    </submittedName>
</protein>
<evidence type="ECO:0000313" key="2">
    <source>
        <dbReference type="Proteomes" id="UP000050280"/>
    </source>
</evidence>
<dbReference type="EMBL" id="LDJX01000003">
    <property type="protein sequence ID" value="KPM32121.1"/>
    <property type="molecule type" value="Genomic_DNA"/>
</dbReference>
<dbReference type="AlphaFoldDB" id="A0A0P7AZT5"/>
<comment type="caution">
    <text evidence="1">The sequence shown here is derived from an EMBL/GenBank/DDBJ whole genome shotgun (WGS) entry which is preliminary data.</text>
</comment>
<sequence>MVVAEPTMVWKRFFKATIMSFDLASNYQQILLFTSVQFTRIDIFF</sequence>
<evidence type="ECO:0000313" key="1">
    <source>
        <dbReference type="EMBL" id="KPM32121.1"/>
    </source>
</evidence>
<name>A0A0P7AZT5_9FLAO</name>
<reference evidence="1 2" key="1">
    <citation type="submission" date="2015-09" db="EMBL/GenBank/DDBJ databases">
        <title>Genome sequence of the marine flavobacterium Croceitalea dokdonensis DOKDO 023 that contains proton- and sodium-pumping rhodopsins.</title>
        <authorList>
            <person name="Kwon S.-K."/>
            <person name="Lee H.K."/>
            <person name="Kwak M.-J."/>
            <person name="Kim J.F."/>
        </authorList>
    </citation>
    <scope>NUCLEOTIDE SEQUENCE [LARGE SCALE GENOMIC DNA]</scope>
    <source>
        <strain evidence="1 2">DOKDO 023</strain>
    </source>
</reference>
<proteinExistence type="predicted"/>
<keyword evidence="2" id="KW-1185">Reference proteome</keyword>